<proteinExistence type="predicted"/>
<organism evidence="2 3">
    <name type="scientific">Thalictrum thalictroides</name>
    <name type="common">Rue-anemone</name>
    <name type="synonym">Anemone thalictroides</name>
    <dbReference type="NCBI Taxonomy" id="46969"/>
    <lineage>
        <taxon>Eukaryota</taxon>
        <taxon>Viridiplantae</taxon>
        <taxon>Streptophyta</taxon>
        <taxon>Embryophyta</taxon>
        <taxon>Tracheophyta</taxon>
        <taxon>Spermatophyta</taxon>
        <taxon>Magnoliopsida</taxon>
        <taxon>Ranunculales</taxon>
        <taxon>Ranunculaceae</taxon>
        <taxon>Thalictroideae</taxon>
        <taxon>Thalictrum</taxon>
    </lineage>
</organism>
<protein>
    <submittedName>
        <fullName evidence="2">Uncharacterized protein</fullName>
    </submittedName>
</protein>
<name>A0A7J6X6S8_THATH</name>
<evidence type="ECO:0000256" key="1">
    <source>
        <dbReference type="SAM" id="MobiDB-lite"/>
    </source>
</evidence>
<feature type="region of interest" description="Disordered" evidence="1">
    <location>
        <begin position="45"/>
        <end position="68"/>
    </location>
</feature>
<keyword evidence="3" id="KW-1185">Reference proteome</keyword>
<feature type="region of interest" description="Disordered" evidence="1">
    <location>
        <begin position="1"/>
        <end position="21"/>
    </location>
</feature>
<gene>
    <name evidence="2" type="ORF">FRX31_004960</name>
</gene>
<reference evidence="2 3" key="1">
    <citation type="submission" date="2020-06" db="EMBL/GenBank/DDBJ databases">
        <title>Transcriptomic and genomic resources for Thalictrum thalictroides and T. hernandezii: Facilitating candidate gene discovery in an emerging model plant lineage.</title>
        <authorList>
            <person name="Arias T."/>
            <person name="Riano-Pachon D.M."/>
            <person name="Di Stilio V.S."/>
        </authorList>
    </citation>
    <scope>NUCLEOTIDE SEQUENCE [LARGE SCALE GENOMIC DNA]</scope>
    <source>
        <strain evidence="3">cv. WT478/WT964</strain>
        <tissue evidence="2">Leaves</tissue>
    </source>
</reference>
<comment type="caution">
    <text evidence="2">The sequence shown here is derived from an EMBL/GenBank/DDBJ whole genome shotgun (WGS) entry which is preliminary data.</text>
</comment>
<evidence type="ECO:0000313" key="3">
    <source>
        <dbReference type="Proteomes" id="UP000554482"/>
    </source>
</evidence>
<evidence type="ECO:0000313" key="2">
    <source>
        <dbReference type="EMBL" id="KAF5205451.1"/>
    </source>
</evidence>
<dbReference type="Proteomes" id="UP000554482">
    <property type="component" value="Unassembled WGS sequence"/>
</dbReference>
<dbReference type="AlphaFoldDB" id="A0A7J6X6S8"/>
<dbReference type="EMBL" id="JABWDY010004050">
    <property type="protein sequence ID" value="KAF5205451.1"/>
    <property type="molecule type" value="Genomic_DNA"/>
</dbReference>
<accession>A0A7J6X6S8</accession>
<sequence length="186" mass="20408">MGDRNMQGHYGLTDNLPNSMHQVPNAQTAQLEAEKFLELPSASIEQRANNSAKQDEDENSFKGFTTSENSTEFNTGISSMEAAILSKSSGVEQQLNMNFQSVSSLQAELGDILYNKTSGFIATEEQINEFDCFKDMDGAKEGMIWWTNGFDTKSSSSSSWDSASALQTEGLFPDCVLGYDINTYGS</sequence>
<dbReference type="OrthoDB" id="2143914at2759"/>